<dbReference type="Proteomes" id="UP001163846">
    <property type="component" value="Unassembled WGS sequence"/>
</dbReference>
<dbReference type="Gene3D" id="3.80.10.10">
    <property type="entry name" value="Ribonuclease Inhibitor"/>
    <property type="match status" value="1"/>
</dbReference>
<reference evidence="2" key="1">
    <citation type="submission" date="2022-08" db="EMBL/GenBank/DDBJ databases">
        <authorList>
            <consortium name="DOE Joint Genome Institute"/>
            <person name="Min B."/>
            <person name="Riley R."/>
            <person name="Sierra-Patev S."/>
            <person name="Naranjo-Ortiz M."/>
            <person name="Looney B."/>
            <person name="Konkel Z."/>
            <person name="Slot J.C."/>
            <person name="Sakamoto Y."/>
            <person name="Steenwyk J.L."/>
            <person name="Rokas A."/>
            <person name="Carro J."/>
            <person name="Camarero S."/>
            <person name="Ferreira P."/>
            <person name="Molpeceres G."/>
            <person name="Ruiz-Duenas F.J."/>
            <person name="Serrano A."/>
            <person name="Henrissat B."/>
            <person name="Drula E."/>
            <person name="Hughes K.W."/>
            <person name="Mata J.L."/>
            <person name="Ishikawa N.K."/>
            <person name="Vargas-Isla R."/>
            <person name="Ushijima S."/>
            <person name="Smith C.A."/>
            <person name="Ahrendt S."/>
            <person name="Andreopoulos W."/>
            <person name="He G."/>
            <person name="Labutti K."/>
            <person name="Lipzen A."/>
            <person name="Ng V."/>
            <person name="Sandor L."/>
            <person name="Barry K."/>
            <person name="Martinez A.T."/>
            <person name="Xiao Y."/>
            <person name="Gibbons J.G."/>
            <person name="Terashima K."/>
            <person name="Hibbett D.S."/>
            <person name="Grigoriev I.V."/>
        </authorList>
    </citation>
    <scope>NUCLEOTIDE SEQUENCE</scope>
    <source>
        <strain evidence="2">TFB9207</strain>
    </source>
</reference>
<dbReference type="AlphaFoldDB" id="A0AA38PDA3"/>
<evidence type="ECO:0000313" key="2">
    <source>
        <dbReference type="EMBL" id="KAJ3840803.1"/>
    </source>
</evidence>
<comment type="caution">
    <text evidence="2">The sequence shown here is derived from an EMBL/GenBank/DDBJ whole genome shotgun (WGS) entry which is preliminary data.</text>
</comment>
<dbReference type="InterPro" id="IPR032675">
    <property type="entry name" value="LRR_dom_sf"/>
</dbReference>
<organism evidence="2 3">
    <name type="scientific">Lentinula raphanica</name>
    <dbReference type="NCBI Taxonomy" id="153919"/>
    <lineage>
        <taxon>Eukaryota</taxon>
        <taxon>Fungi</taxon>
        <taxon>Dikarya</taxon>
        <taxon>Basidiomycota</taxon>
        <taxon>Agaricomycotina</taxon>
        <taxon>Agaricomycetes</taxon>
        <taxon>Agaricomycetidae</taxon>
        <taxon>Agaricales</taxon>
        <taxon>Marasmiineae</taxon>
        <taxon>Omphalotaceae</taxon>
        <taxon>Lentinula</taxon>
    </lineage>
</organism>
<feature type="compositionally biased region" description="Polar residues" evidence="1">
    <location>
        <begin position="470"/>
        <end position="481"/>
    </location>
</feature>
<protein>
    <recommendedName>
        <fullName evidence="4">F-box domain-containing protein</fullName>
    </recommendedName>
</protein>
<feature type="region of interest" description="Disordered" evidence="1">
    <location>
        <begin position="453"/>
        <end position="482"/>
    </location>
</feature>
<sequence>MMQNPHFTMQKIPAVNRLPVETLTEIFRLYYASQKSLFDVTLLGISGQLRTEMHIMTSICQLWRDIILSIPEFWTSFSLDLGEIWSVERAKYIIETFSRSENYKLRLHIIFNSSSLSPSTLDTLTQSRVQFTVLAHIWSLANKWRDVKLNLNLDQQLYHGVISTLSLGIHHKPLGGHFPNLERLECQIDRDDKDGDLRRDLNSPDRVLLRVFNPCPALCHLSVYDALDVASCGHPQSLTTLELLRFEGSSLATLLARLPNLRHFCLYQNYLTRNNQHVHENSGPWSESNPFYHTGITSLSLPIYETSLDIYPPWADVRFPSLHTIDIDEVEDVFDAESIWPILDLLTKSEYKLQTLILGKVSWEMFEDLLLVTPSLRNVILRTAHVGMVLLETPEQFLAPLCGTESEVPLPDLSCLQVEIDAEILAWHRWNNSDAHMEDDDGNAMVDDMGDPRGSANTEFEDDPEDDTIGNITSGGPQNPSARMEEDEARFIELIVARFRHLISSRPNRGPPSVRFVTEPAIGPLPSNPNVDPIAQLPEYLLAVTNMDEETFGTVTVELHWD</sequence>
<name>A0AA38PDA3_9AGAR</name>
<dbReference type="EMBL" id="MU806063">
    <property type="protein sequence ID" value="KAJ3840803.1"/>
    <property type="molecule type" value="Genomic_DNA"/>
</dbReference>
<keyword evidence="3" id="KW-1185">Reference proteome</keyword>
<dbReference type="SUPFAM" id="SSF52047">
    <property type="entry name" value="RNI-like"/>
    <property type="match status" value="1"/>
</dbReference>
<gene>
    <name evidence="2" type="ORF">F5878DRAFT_612075</name>
</gene>
<evidence type="ECO:0000256" key="1">
    <source>
        <dbReference type="SAM" id="MobiDB-lite"/>
    </source>
</evidence>
<proteinExistence type="predicted"/>
<feature type="compositionally biased region" description="Acidic residues" evidence="1">
    <location>
        <begin position="459"/>
        <end position="468"/>
    </location>
</feature>
<accession>A0AA38PDA3</accession>
<evidence type="ECO:0000313" key="3">
    <source>
        <dbReference type="Proteomes" id="UP001163846"/>
    </source>
</evidence>
<evidence type="ECO:0008006" key="4">
    <source>
        <dbReference type="Google" id="ProtNLM"/>
    </source>
</evidence>